<protein>
    <recommendedName>
        <fullName evidence="2">Lipoyl-binding domain-containing protein</fullName>
    </recommendedName>
</protein>
<dbReference type="AlphaFoldDB" id="A0A0F9VLL8"/>
<feature type="region of interest" description="Disordered" evidence="1">
    <location>
        <begin position="1"/>
        <end position="23"/>
    </location>
</feature>
<evidence type="ECO:0000313" key="3">
    <source>
        <dbReference type="EMBL" id="KKO06021.1"/>
    </source>
</evidence>
<dbReference type="CDD" id="cd06849">
    <property type="entry name" value="lipoyl_domain"/>
    <property type="match status" value="1"/>
</dbReference>
<organism evidence="3">
    <name type="scientific">marine sediment metagenome</name>
    <dbReference type="NCBI Taxonomy" id="412755"/>
    <lineage>
        <taxon>unclassified sequences</taxon>
        <taxon>metagenomes</taxon>
        <taxon>ecological metagenomes</taxon>
    </lineage>
</organism>
<dbReference type="Pfam" id="PF00364">
    <property type="entry name" value="Biotin_lipoyl"/>
    <property type="match status" value="1"/>
</dbReference>
<evidence type="ECO:0000259" key="2">
    <source>
        <dbReference type="Pfam" id="PF00364"/>
    </source>
</evidence>
<feature type="domain" description="Lipoyl-binding" evidence="2">
    <location>
        <begin position="38"/>
        <end position="108"/>
    </location>
</feature>
<dbReference type="InterPro" id="IPR011053">
    <property type="entry name" value="Single_hybrid_motif"/>
</dbReference>
<dbReference type="InterPro" id="IPR000089">
    <property type="entry name" value="Biotin_lipoyl"/>
</dbReference>
<accession>A0A0F9VLL8</accession>
<reference evidence="3" key="1">
    <citation type="journal article" date="2015" name="Nature">
        <title>Complex archaea that bridge the gap between prokaryotes and eukaryotes.</title>
        <authorList>
            <person name="Spang A."/>
            <person name="Saw J.H."/>
            <person name="Jorgensen S.L."/>
            <person name="Zaremba-Niedzwiedzka K."/>
            <person name="Martijn J."/>
            <person name="Lind A.E."/>
            <person name="van Eijk R."/>
            <person name="Schleper C."/>
            <person name="Guy L."/>
            <person name="Ettema T.J."/>
        </authorList>
    </citation>
    <scope>NUCLEOTIDE SEQUENCE</scope>
</reference>
<dbReference type="EMBL" id="LAZR01000017">
    <property type="protein sequence ID" value="KKO06021.1"/>
    <property type="molecule type" value="Genomic_DNA"/>
</dbReference>
<name>A0A0F9VLL8_9ZZZZ</name>
<dbReference type="Gene3D" id="2.40.50.100">
    <property type="match status" value="1"/>
</dbReference>
<evidence type="ECO:0000256" key="1">
    <source>
        <dbReference type="SAM" id="MobiDB-lite"/>
    </source>
</evidence>
<proteinExistence type="predicted"/>
<gene>
    <name evidence="3" type="ORF">LCGC14_0070330</name>
</gene>
<sequence length="111" mass="12789">MEDLKANPHFRSTKEMERDDKRSNEMLTFELKTGEIQTIVSPDLGNQKDLVLNKWKVKIGDRVKSGNVLCEISNKAITMEYESFYNGKIIWICEHKKDLVPGDTLCKIEGI</sequence>
<comment type="caution">
    <text evidence="3">The sequence shown here is derived from an EMBL/GenBank/DDBJ whole genome shotgun (WGS) entry which is preliminary data.</text>
</comment>
<dbReference type="SUPFAM" id="SSF51230">
    <property type="entry name" value="Single hybrid motif"/>
    <property type="match status" value="1"/>
</dbReference>